<evidence type="ECO:0000256" key="1">
    <source>
        <dbReference type="SAM" id="Phobius"/>
    </source>
</evidence>
<proteinExistence type="predicted"/>
<organism evidence="2 3">
    <name type="scientific">Erythroxylum novogranatense</name>
    <dbReference type="NCBI Taxonomy" id="1862640"/>
    <lineage>
        <taxon>Eukaryota</taxon>
        <taxon>Viridiplantae</taxon>
        <taxon>Streptophyta</taxon>
        <taxon>Embryophyta</taxon>
        <taxon>Tracheophyta</taxon>
        <taxon>Spermatophyta</taxon>
        <taxon>Magnoliopsida</taxon>
        <taxon>eudicotyledons</taxon>
        <taxon>Gunneridae</taxon>
        <taxon>Pentapetalae</taxon>
        <taxon>rosids</taxon>
        <taxon>fabids</taxon>
        <taxon>Malpighiales</taxon>
        <taxon>Erythroxylaceae</taxon>
        <taxon>Erythroxylum</taxon>
    </lineage>
</organism>
<feature type="transmembrane region" description="Helical" evidence="1">
    <location>
        <begin position="89"/>
        <end position="108"/>
    </location>
</feature>
<accession>A0AAV8SGV7</accession>
<evidence type="ECO:0000313" key="3">
    <source>
        <dbReference type="Proteomes" id="UP001159364"/>
    </source>
</evidence>
<sequence length="321" mass="36848">MDRRVRRETKNSYLKLGFLQTRDRFTLRISRVVSKTLKLGLKDMKLFVMGDDDIVFIVDNVVRILSKYYHNHFYYAGSSSESHLRSEHILLLFSVYGGGGFAISYSLAKELVKMQDRCIQKYPGFYGRDDRLQACMAKLGVPLSREPGFHQYDVYGDLLGLLSAQPVTSLASLHHLDVVQPIFPRMTLARALQHLFKSVKLDSTSKMQQSICYDTRRSWSISVTFLNWYKRAVTPHMHSTQGLSPSIHAPNPSSFTCTIIHMMKQRSELLEYNIVTILLPLVCRWNMESSEKSSMLCVRHDDNLYTSLQNANDGVCRSIIC</sequence>
<reference evidence="2 3" key="1">
    <citation type="submission" date="2021-09" db="EMBL/GenBank/DDBJ databases">
        <title>Genomic insights and catalytic innovation underlie evolution of tropane alkaloids biosynthesis.</title>
        <authorList>
            <person name="Wang Y.-J."/>
            <person name="Tian T."/>
            <person name="Huang J.-P."/>
            <person name="Huang S.-X."/>
        </authorList>
    </citation>
    <scope>NUCLEOTIDE SEQUENCE [LARGE SCALE GENOMIC DNA]</scope>
    <source>
        <strain evidence="2">KIB-2018</strain>
        <tissue evidence="2">Leaf</tissue>
    </source>
</reference>
<keyword evidence="1" id="KW-0472">Membrane</keyword>
<dbReference type="EMBL" id="JAIWQS010000011">
    <property type="protein sequence ID" value="KAJ8751359.1"/>
    <property type="molecule type" value="Genomic_DNA"/>
</dbReference>
<keyword evidence="1" id="KW-1133">Transmembrane helix</keyword>
<dbReference type="Proteomes" id="UP001159364">
    <property type="component" value="Linkage Group LG11"/>
</dbReference>
<keyword evidence="1" id="KW-0812">Transmembrane</keyword>
<gene>
    <name evidence="2" type="ORF">K2173_016553</name>
</gene>
<evidence type="ECO:0000313" key="2">
    <source>
        <dbReference type="EMBL" id="KAJ8751359.1"/>
    </source>
</evidence>
<keyword evidence="3" id="KW-1185">Reference proteome</keyword>
<dbReference type="InterPro" id="IPR006740">
    <property type="entry name" value="DUF604"/>
</dbReference>
<comment type="caution">
    <text evidence="2">The sequence shown here is derived from an EMBL/GenBank/DDBJ whole genome shotgun (WGS) entry which is preliminary data.</text>
</comment>
<name>A0AAV8SGV7_9ROSI</name>
<dbReference type="Gene3D" id="3.90.550.50">
    <property type="match status" value="1"/>
</dbReference>
<protein>
    <submittedName>
        <fullName evidence="2">Uncharacterized protein</fullName>
    </submittedName>
</protein>
<dbReference type="Pfam" id="PF04646">
    <property type="entry name" value="DUF604"/>
    <property type="match status" value="1"/>
</dbReference>
<dbReference type="PANTHER" id="PTHR10811">
    <property type="entry name" value="FRINGE-RELATED"/>
    <property type="match status" value="1"/>
</dbReference>
<dbReference type="AlphaFoldDB" id="A0AAV8SGV7"/>